<evidence type="ECO:0000256" key="3">
    <source>
        <dbReference type="ARBA" id="ARBA00023002"/>
    </source>
</evidence>
<sequence length="351" mass="37386">MATNLLEDYPWVQTPLIVGAPMRLISLASLAVEISKAGGLGFLASAEDQRNLQAHLEEALKLLQGTSLSTANNTLPIGIGFLNWGADLSIALPLIQRYRPAAIWLFGPRTVEDLTQWTRKAREATGRATKVWVQIGSVVEALKVCKACEPDVLVVQGADAGGHGLAQSASIVPGVPEVDDALSAARNEGSLAAVPLIIAAGGIADGRGVAAAMALGAQGAVLGTRYLAAEEAVIAKGYRQEVIRVSDGGQTTLRTSLYDRLRGTTSWPPQYNARGILNMSYWDGVGGMAFEENERLYREAMNAGDDGWGPEGRMTTYVGANVGLVTKVQSAKEITEEVRQQAKDVIRRLYA</sequence>
<dbReference type="Gene3D" id="3.20.20.70">
    <property type="entry name" value="Aldolase class I"/>
    <property type="match status" value="1"/>
</dbReference>
<evidence type="ECO:0000256" key="2">
    <source>
        <dbReference type="ARBA" id="ARBA00022643"/>
    </source>
</evidence>
<organism evidence="4 5">
    <name type="scientific">Trichodelitschia bisporula</name>
    <dbReference type="NCBI Taxonomy" id="703511"/>
    <lineage>
        <taxon>Eukaryota</taxon>
        <taxon>Fungi</taxon>
        <taxon>Dikarya</taxon>
        <taxon>Ascomycota</taxon>
        <taxon>Pezizomycotina</taxon>
        <taxon>Dothideomycetes</taxon>
        <taxon>Dothideomycetes incertae sedis</taxon>
        <taxon>Phaeotrichales</taxon>
        <taxon>Phaeotrichaceae</taxon>
        <taxon>Trichodelitschia</taxon>
    </lineage>
</organism>
<dbReference type="PANTHER" id="PTHR32332:SF34">
    <property type="entry name" value="2-NITROPROPANE DIOXYGENASE FAMILY, PUTATIVE-RELATED"/>
    <property type="match status" value="1"/>
</dbReference>
<name>A0A6G1IB88_9PEZI</name>
<evidence type="ECO:0000256" key="1">
    <source>
        <dbReference type="ARBA" id="ARBA00022630"/>
    </source>
</evidence>
<gene>
    <name evidence="4" type="ORF">EJ06DRAFT_525978</name>
</gene>
<keyword evidence="5" id="KW-1185">Reference proteome</keyword>
<protein>
    <submittedName>
        <fullName evidence="4">Putative oxidoreductase</fullName>
    </submittedName>
</protein>
<dbReference type="OrthoDB" id="2349068at2759"/>
<dbReference type="SUPFAM" id="SSF51412">
    <property type="entry name" value="Inosine monophosphate dehydrogenase (IMPDH)"/>
    <property type="match status" value="1"/>
</dbReference>
<evidence type="ECO:0000313" key="4">
    <source>
        <dbReference type="EMBL" id="KAF2405461.1"/>
    </source>
</evidence>
<dbReference type="Proteomes" id="UP000799640">
    <property type="component" value="Unassembled WGS sequence"/>
</dbReference>
<dbReference type="GO" id="GO:0018580">
    <property type="term" value="F:nitronate monooxygenase activity"/>
    <property type="evidence" value="ECO:0007669"/>
    <property type="project" value="InterPro"/>
</dbReference>
<keyword evidence="2" id="KW-0288">FMN</keyword>
<dbReference type="InterPro" id="IPR013785">
    <property type="entry name" value="Aldolase_TIM"/>
</dbReference>
<dbReference type="EMBL" id="ML996687">
    <property type="protein sequence ID" value="KAF2405461.1"/>
    <property type="molecule type" value="Genomic_DNA"/>
</dbReference>
<accession>A0A6G1IB88</accession>
<keyword evidence="1" id="KW-0285">Flavoprotein</keyword>
<dbReference type="Pfam" id="PF03060">
    <property type="entry name" value="NMO"/>
    <property type="match status" value="1"/>
</dbReference>
<dbReference type="InterPro" id="IPR004136">
    <property type="entry name" value="NMO"/>
</dbReference>
<proteinExistence type="predicted"/>
<dbReference type="AlphaFoldDB" id="A0A6G1IB88"/>
<reference evidence="4" key="1">
    <citation type="journal article" date="2020" name="Stud. Mycol.">
        <title>101 Dothideomycetes genomes: a test case for predicting lifestyles and emergence of pathogens.</title>
        <authorList>
            <person name="Haridas S."/>
            <person name="Albert R."/>
            <person name="Binder M."/>
            <person name="Bloem J."/>
            <person name="Labutti K."/>
            <person name="Salamov A."/>
            <person name="Andreopoulos B."/>
            <person name="Baker S."/>
            <person name="Barry K."/>
            <person name="Bills G."/>
            <person name="Bluhm B."/>
            <person name="Cannon C."/>
            <person name="Castanera R."/>
            <person name="Culley D."/>
            <person name="Daum C."/>
            <person name="Ezra D."/>
            <person name="Gonzalez J."/>
            <person name="Henrissat B."/>
            <person name="Kuo A."/>
            <person name="Liang C."/>
            <person name="Lipzen A."/>
            <person name="Lutzoni F."/>
            <person name="Magnuson J."/>
            <person name="Mondo S."/>
            <person name="Nolan M."/>
            <person name="Ohm R."/>
            <person name="Pangilinan J."/>
            <person name="Park H.-J."/>
            <person name="Ramirez L."/>
            <person name="Alfaro M."/>
            <person name="Sun H."/>
            <person name="Tritt A."/>
            <person name="Yoshinaga Y."/>
            <person name="Zwiers L.-H."/>
            <person name="Turgeon B."/>
            <person name="Goodwin S."/>
            <person name="Spatafora J."/>
            <person name="Crous P."/>
            <person name="Grigoriev I."/>
        </authorList>
    </citation>
    <scope>NUCLEOTIDE SEQUENCE</scope>
    <source>
        <strain evidence="4">CBS 262.69</strain>
    </source>
</reference>
<keyword evidence="3" id="KW-0560">Oxidoreductase</keyword>
<dbReference type="PANTHER" id="PTHR32332">
    <property type="entry name" value="2-NITROPROPANE DIOXYGENASE"/>
    <property type="match status" value="1"/>
</dbReference>
<evidence type="ECO:0000313" key="5">
    <source>
        <dbReference type="Proteomes" id="UP000799640"/>
    </source>
</evidence>
<dbReference type="CDD" id="cd04730">
    <property type="entry name" value="NPD_like"/>
    <property type="match status" value="1"/>
</dbReference>